<dbReference type="Pfam" id="PF14357">
    <property type="entry name" value="DUF4404"/>
    <property type="match status" value="1"/>
</dbReference>
<dbReference type="RefSeq" id="WP_212689372.1">
    <property type="nucleotide sequence ID" value="NZ_JAGSPN010000018.1"/>
</dbReference>
<dbReference type="Proteomes" id="UP000680067">
    <property type="component" value="Unassembled WGS sequence"/>
</dbReference>
<feature type="coiled-coil region" evidence="1">
    <location>
        <begin position="3"/>
        <end position="48"/>
    </location>
</feature>
<reference evidence="2" key="1">
    <citation type="submission" date="2021-04" db="EMBL/GenBank/DDBJ databases">
        <title>novel species isolated from subtropical streams in China.</title>
        <authorList>
            <person name="Lu H."/>
        </authorList>
    </citation>
    <scope>NUCLEOTIDE SEQUENCE</scope>
    <source>
        <strain evidence="2">LFS511W</strain>
    </source>
</reference>
<accession>A0A941DQ39</accession>
<name>A0A941DQ39_9BURK</name>
<sequence length="90" mass="10247">MPREQLKQLLGQLQNELDQTRFLDDEARSMLEELHEDIEDVLDAEKQQDDPVYATLRERLVAASARFSAQHPTLDAALREIGTMLGKIGI</sequence>
<evidence type="ECO:0000313" key="2">
    <source>
        <dbReference type="EMBL" id="MBR7784109.1"/>
    </source>
</evidence>
<comment type="caution">
    <text evidence="2">The sequence shown here is derived from an EMBL/GenBank/DDBJ whole genome shotgun (WGS) entry which is preliminary data.</text>
</comment>
<dbReference type="EMBL" id="JAGSPN010000018">
    <property type="protein sequence ID" value="MBR7784109.1"/>
    <property type="molecule type" value="Genomic_DNA"/>
</dbReference>
<organism evidence="2 3">
    <name type="scientific">Undibacterium luofuense</name>
    <dbReference type="NCBI Taxonomy" id="2828733"/>
    <lineage>
        <taxon>Bacteria</taxon>
        <taxon>Pseudomonadati</taxon>
        <taxon>Pseudomonadota</taxon>
        <taxon>Betaproteobacteria</taxon>
        <taxon>Burkholderiales</taxon>
        <taxon>Oxalobacteraceae</taxon>
        <taxon>Undibacterium</taxon>
    </lineage>
</organism>
<dbReference type="AlphaFoldDB" id="A0A941DQ39"/>
<evidence type="ECO:0000313" key="3">
    <source>
        <dbReference type="Proteomes" id="UP000680067"/>
    </source>
</evidence>
<protein>
    <submittedName>
        <fullName evidence="2">DUF4404 family protein</fullName>
    </submittedName>
</protein>
<gene>
    <name evidence="2" type="ORF">KDM89_18330</name>
</gene>
<dbReference type="InterPro" id="IPR025516">
    <property type="entry name" value="DUF4404"/>
</dbReference>
<keyword evidence="1" id="KW-0175">Coiled coil</keyword>
<evidence type="ECO:0000256" key="1">
    <source>
        <dbReference type="SAM" id="Coils"/>
    </source>
</evidence>
<keyword evidence="3" id="KW-1185">Reference proteome</keyword>
<proteinExistence type="predicted"/>